<evidence type="ECO:0000313" key="2">
    <source>
        <dbReference type="EMBL" id="KAL0564070.1"/>
    </source>
</evidence>
<feature type="compositionally biased region" description="Polar residues" evidence="1">
    <location>
        <begin position="1"/>
        <end position="18"/>
    </location>
</feature>
<dbReference type="EMBL" id="JBAHYK010003007">
    <property type="protein sequence ID" value="KAL0564070.1"/>
    <property type="molecule type" value="Genomic_DNA"/>
</dbReference>
<feature type="region of interest" description="Disordered" evidence="1">
    <location>
        <begin position="466"/>
        <end position="520"/>
    </location>
</feature>
<keyword evidence="3" id="KW-1185">Reference proteome</keyword>
<proteinExistence type="predicted"/>
<feature type="compositionally biased region" description="Basic and acidic residues" evidence="1">
    <location>
        <begin position="822"/>
        <end position="840"/>
    </location>
</feature>
<feature type="compositionally biased region" description="Polar residues" evidence="1">
    <location>
        <begin position="344"/>
        <end position="356"/>
    </location>
</feature>
<accession>A0ABR3EMM4</accession>
<feature type="compositionally biased region" description="Acidic residues" evidence="1">
    <location>
        <begin position="841"/>
        <end position="858"/>
    </location>
</feature>
<name>A0ABR3EMM4_9AGAR</name>
<dbReference type="Proteomes" id="UP001465976">
    <property type="component" value="Unassembled WGS sequence"/>
</dbReference>
<organism evidence="2 3">
    <name type="scientific">Marasmius crinis-equi</name>
    <dbReference type="NCBI Taxonomy" id="585013"/>
    <lineage>
        <taxon>Eukaryota</taxon>
        <taxon>Fungi</taxon>
        <taxon>Dikarya</taxon>
        <taxon>Basidiomycota</taxon>
        <taxon>Agaricomycotina</taxon>
        <taxon>Agaricomycetes</taxon>
        <taxon>Agaricomycetidae</taxon>
        <taxon>Agaricales</taxon>
        <taxon>Marasmiineae</taxon>
        <taxon>Marasmiaceae</taxon>
        <taxon>Marasmius</taxon>
    </lineage>
</organism>
<evidence type="ECO:0000313" key="3">
    <source>
        <dbReference type="Proteomes" id="UP001465976"/>
    </source>
</evidence>
<feature type="region of interest" description="Disordered" evidence="1">
    <location>
        <begin position="265"/>
        <end position="365"/>
    </location>
</feature>
<feature type="compositionally biased region" description="Polar residues" evidence="1">
    <location>
        <begin position="294"/>
        <end position="313"/>
    </location>
</feature>
<comment type="caution">
    <text evidence="2">The sequence shown here is derived from an EMBL/GenBank/DDBJ whole genome shotgun (WGS) entry which is preliminary data.</text>
</comment>
<sequence length="858" mass="95289">MSSEPVNCSHESTPSQSRAPSPLQSAPTTAAATSAATIGALAAPPMYPTQVRYQILMDSPARSLSAWWAYVRDGDTPIPLTEFPDEPNDPVPEGRASLRAWLENVLRYRDAALDTPPHRILDHFITRLPSQRNIPPPIPSRDQPLNTPPIPIFAGLSARDRLDIISFATWGLLSSLGSAPTPRSSNTAWMRRAESIMRNPGQLPAADQRYFLDPDRINYRFGIWALSLLLTDPVYREYAYHEPAVPSTEQPRRRSLPEITDNTIVIAPRMAMSQDMNVPRRPSSDLPIIREEQVPQTPANSPAPSRSSGQTSQEADEDLAPVSEPHQGPEPAETSVEPAVGDSSPESDQVSATIAVQTDEEWTTPDQQYLDTLRDLGPLPVVVPLEPPATVVEPTPVEPPPRVYRDAILEPPRFYHEDEVVESLVNEPDTTPPMHPGLVSETQYQTQEQVLEEHRQYIEERNRQQGIAPTSVPRDVRPIGEGQARLPSHWLPPRIPGPGEPEIGKEEEAPSEPSNPSSGYTAYEAGEWYARVQAGLTGEPEVQLPISRMSTPDTNVLHDWEEEITNSMAPGIMRESPIPGTNNTRITYQDHASDDLHTMIITNAELRYMCGEDHRDIRFPQGSFALKQQRRTLGDLIDRLRDFKNMIRNARGDGSTTITDSELLIFMMERFGHARVVDSTASKPPPTTNSENTESSESFLNIVIASHTSEAAGSDYEADSISESSCQRLFDAWHNLPNNTDDWLNPEEPYPPERVDVRTQAPEAQMNLGLTHVPVQSMMYCSCREHCAEHGYEGRQARSCRRHPSGSSGSSSSSDDSSDSSGHGDARGPSEESESRHSREEDETSELEYLDEPPLTEE</sequence>
<feature type="region of interest" description="Disordered" evidence="1">
    <location>
        <begin position="677"/>
        <end position="696"/>
    </location>
</feature>
<gene>
    <name evidence="2" type="ORF">V5O48_017985</name>
</gene>
<evidence type="ECO:0000256" key="1">
    <source>
        <dbReference type="SAM" id="MobiDB-lite"/>
    </source>
</evidence>
<feature type="region of interest" description="Disordered" evidence="1">
    <location>
        <begin position="1"/>
        <end position="27"/>
    </location>
</feature>
<protein>
    <submittedName>
        <fullName evidence="2">Uncharacterized protein</fullName>
    </submittedName>
</protein>
<feature type="region of interest" description="Disordered" evidence="1">
    <location>
        <begin position="796"/>
        <end position="858"/>
    </location>
</feature>
<reference evidence="2 3" key="1">
    <citation type="submission" date="2024-02" db="EMBL/GenBank/DDBJ databases">
        <title>A draft genome for the cacao thread blight pathogen Marasmius crinis-equi.</title>
        <authorList>
            <person name="Cohen S.P."/>
            <person name="Baruah I.K."/>
            <person name="Amoako-Attah I."/>
            <person name="Bukari Y."/>
            <person name="Meinhardt L.W."/>
            <person name="Bailey B.A."/>
        </authorList>
    </citation>
    <scope>NUCLEOTIDE SEQUENCE [LARGE SCALE GENOMIC DNA]</scope>
    <source>
        <strain evidence="2 3">GH-76</strain>
    </source>
</reference>
<feature type="compositionally biased region" description="Low complexity" evidence="1">
    <location>
        <begin position="805"/>
        <end position="821"/>
    </location>
</feature>